<gene>
    <name evidence="8" type="primary">kinA_1</name>
    <name evidence="7" type="synonym">kinA</name>
    <name evidence="7" type="ORF">ERS852478_00885</name>
    <name evidence="8" type="ORF">ERS852523_02460</name>
</gene>
<name>A0A174Q6K7_9FIRM</name>
<keyword evidence="3" id="KW-0597">Phosphoprotein</keyword>
<dbReference type="PANTHER" id="PTHR43547">
    <property type="entry name" value="TWO-COMPONENT HISTIDINE KINASE"/>
    <property type="match status" value="1"/>
</dbReference>
<dbReference type="Pfam" id="PF02518">
    <property type="entry name" value="HATPase_c"/>
    <property type="match status" value="1"/>
</dbReference>
<dbReference type="InterPro" id="IPR003594">
    <property type="entry name" value="HATPase_dom"/>
</dbReference>
<dbReference type="InterPro" id="IPR003661">
    <property type="entry name" value="HisK_dim/P_dom"/>
</dbReference>
<dbReference type="SUPFAM" id="SSF55874">
    <property type="entry name" value="ATPase domain of HSP90 chaperone/DNA topoisomerase II/histidine kinase"/>
    <property type="match status" value="1"/>
</dbReference>
<comment type="catalytic activity">
    <reaction evidence="1">
        <text>ATP + protein L-histidine = ADP + protein N-phospho-L-histidine.</text>
        <dbReference type="EC" id="2.7.13.3"/>
    </reaction>
</comment>
<dbReference type="Proteomes" id="UP000095712">
    <property type="component" value="Unassembled WGS sequence"/>
</dbReference>
<sequence>MQIEITKQSEKDFRFLLSRLSHEIRNPVTLINSELQLMASSHPELCSYRQWDSLMDNLEYVKELLKELSDFSHAQTVTLVPVNPAEFLTTVLSCQKNTLDYLGIRLEIHVEHTSSPVFLDRIKMRQVIFNLIKNSCEAIDQPGGKIIVNLTPADSGICICIKDNGCGMTHKQTENIFHPFITYKPEGTGLGLAVTAEIISAHHGQIRVSSTPGQGSAFYIYLPASPE</sequence>
<dbReference type="GeneID" id="75077188"/>
<dbReference type="GO" id="GO:0000155">
    <property type="term" value="F:phosphorelay sensor kinase activity"/>
    <property type="evidence" value="ECO:0007669"/>
    <property type="project" value="InterPro"/>
</dbReference>
<dbReference type="InterPro" id="IPR036890">
    <property type="entry name" value="HATPase_C_sf"/>
</dbReference>
<evidence type="ECO:0000256" key="5">
    <source>
        <dbReference type="ARBA" id="ARBA00023012"/>
    </source>
</evidence>
<dbReference type="SUPFAM" id="SSF47384">
    <property type="entry name" value="Homodimeric domain of signal transducing histidine kinase"/>
    <property type="match status" value="1"/>
</dbReference>
<dbReference type="InterPro" id="IPR004358">
    <property type="entry name" value="Sig_transdc_His_kin-like_C"/>
</dbReference>
<dbReference type="Gene3D" id="1.10.287.130">
    <property type="match status" value="1"/>
</dbReference>
<accession>A0A174Q6K7</accession>
<evidence type="ECO:0000256" key="3">
    <source>
        <dbReference type="ARBA" id="ARBA00022553"/>
    </source>
</evidence>
<dbReference type="SMART" id="SM00387">
    <property type="entry name" value="HATPase_c"/>
    <property type="match status" value="1"/>
</dbReference>
<dbReference type="EMBL" id="CYZN01000005">
    <property type="protein sequence ID" value="CUN72108.1"/>
    <property type="molecule type" value="Genomic_DNA"/>
</dbReference>
<reference evidence="9 10" key="1">
    <citation type="submission" date="2015-09" db="EMBL/GenBank/DDBJ databases">
        <authorList>
            <consortium name="Pathogen Informatics"/>
        </authorList>
    </citation>
    <scope>NUCLEOTIDE SEQUENCE [LARGE SCALE GENOMIC DNA]</scope>
    <source>
        <strain evidence="7 9">2789STDY5834863</strain>
        <strain evidence="8 10">2789STDY5834911</strain>
    </source>
</reference>
<dbReference type="AlphaFoldDB" id="A0A174Q6K7"/>
<dbReference type="eggNOG" id="COG3852">
    <property type="taxonomic scope" value="Bacteria"/>
</dbReference>
<dbReference type="PANTHER" id="PTHR43547:SF2">
    <property type="entry name" value="HYBRID SIGNAL TRANSDUCTION HISTIDINE KINASE C"/>
    <property type="match status" value="1"/>
</dbReference>
<dbReference type="Proteomes" id="UP000095431">
    <property type="component" value="Unassembled WGS sequence"/>
</dbReference>
<dbReference type="EMBL" id="CZAW01000026">
    <property type="protein sequence ID" value="CUP68942.1"/>
    <property type="molecule type" value="Genomic_DNA"/>
</dbReference>
<proteinExistence type="predicted"/>
<dbReference type="InterPro" id="IPR036097">
    <property type="entry name" value="HisK_dim/P_sf"/>
</dbReference>
<keyword evidence="8" id="KW-0808">Transferase</keyword>
<evidence type="ECO:0000256" key="4">
    <source>
        <dbReference type="ARBA" id="ARBA00022777"/>
    </source>
</evidence>
<protein>
    <recommendedName>
        <fullName evidence="2">histidine kinase</fullName>
        <ecNumber evidence="2">2.7.13.3</ecNumber>
    </recommendedName>
</protein>
<evidence type="ECO:0000313" key="8">
    <source>
        <dbReference type="EMBL" id="CUP68942.1"/>
    </source>
</evidence>
<dbReference type="CDD" id="cd00082">
    <property type="entry name" value="HisKA"/>
    <property type="match status" value="1"/>
</dbReference>
<dbReference type="PRINTS" id="PR00344">
    <property type="entry name" value="BCTRLSENSOR"/>
</dbReference>
<dbReference type="InterPro" id="IPR005467">
    <property type="entry name" value="His_kinase_dom"/>
</dbReference>
<keyword evidence="5" id="KW-0902">Two-component regulatory system</keyword>
<dbReference type="Gene3D" id="3.30.565.10">
    <property type="entry name" value="Histidine kinase-like ATPase, C-terminal domain"/>
    <property type="match status" value="1"/>
</dbReference>
<evidence type="ECO:0000313" key="10">
    <source>
        <dbReference type="Proteomes" id="UP000095712"/>
    </source>
</evidence>
<evidence type="ECO:0000313" key="9">
    <source>
        <dbReference type="Proteomes" id="UP000095431"/>
    </source>
</evidence>
<evidence type="ECO:0000259" key="6">
    <source>
        <dbReference type="PROSITE" id="PS50109"/>
    </source>
</evidence>
<evidence type="ECO:0000256" key="1">
    <source>
        <dbReference type="ARBA" id="ARBA00000085"/>
    </source>
</evidence>
<dbReference type="PROSITE" id="PS50109">
    <property type="entry name" value="HIS_KIN"/>
    <property type="match status" value="1"/>
</dbReference>
<dbReference type="RefSeq" id="WP_008706975.1">
    <property type="nucleotide sequence ID" value="NZ_BTHH01000004.1"/>
</dbReference>
<evidence type="ECO:0000313" key="7">
    <source>
        <dbReference type="EMBL" id="CUN72108.1"/>
    </source>
</evidence>
<keyword evidence="4 8" id="KW-0418">Kinase</keyword>
<evidence type="ECO:0000256" key="2">
    <source>
        <dbReference type="ARBA" id="ARBA00012438"/>
    </source>
</evidence>
<organism evidence="8 10">
    <name type="scientific">Blautia wexlerae</name>
    <dbReference type="NCBI Taxonomy" id="418240"/>
    <lineage>
        <taxon>Bacteria</taxon>
        <taxon>Bacillati</taxon>
        <taxon>Bacillota</taxon>
        <taxon>Clostridia</taxon>
        <taxon>Lachnospirales</taxon>
        <taxon>Lachnospiraceae</taxon>
        <taxon>Blautia</taxon>
    </lineage>
</organism>
<feature type="domain" description="Histidine kinase" evidence="6">
    <location>
        <begin position="19"/>
        <end position="226"/>
    </location>
</feature>
<dbReference type="EC" id="2.7.13.3" evidence="2"/>
<dbReference type="OrthoDB" id="9815750at2"/>